<gene>
    <name evidence="1" type="ORF">ADUPG1_005371</name>
</gene>
<evidence type="ECO:0000313" key="2">
    <source>
        <dbReference type="Proteomes" id="UP001057375"/>
    </source>
</evidence>
<comment type="caution">
    <text evidence="1">The sequence shown here is derived from an EMBL/GenBank/DDBJ whole genome shotgun (WGS) entry which is preliminary data.</text>
</comment>
<reference evidence="1" key="1">
    <citation type="submission" date="2022-03" db="EMBL/GenBank/DDBJ databases">
        <title>Draft genome sequence of Aduncisulcus paluster, a free-living microaerophilic Fornicata.</title>
        <authorList>
            <person name="Yuyama I."/>
            <person name="Kume K."/>
            <person name="Tamura T."/>
            <person name="Inagaki Y."/>
            <person name="Hashimoto T."/>
        </authorList>
    </citation>
    <scope>NUCLEOTIDE SEQUENCE</scope>
    <source>
        <strain evidence="1">NY0171</strain>
    </source>
</reference>
<name>A0ABQ5KBU4_9EUKA</name>
<accession>A0ABQ5KBU4</accession>
<dbReference type="Proteomes" id="UP001057375">
    <property type="component" value="Unassembled WGS sequence"/>
</dbReference>
<sequence length="104" mass="11158">MKIGQQQMQIVHKERQDGRQQMEVVADLFNSFLGIPAAGYRLRNDGTIGSVGTVISLATTTLGISSDSIKTYDADGSSAAIYVNAGPRSSEMQYGISVRCIKAD</sequence>
<protein>
    <submittedName>
        <fullName evidence="1">Uncharacterized protein</fullName>
    </submittedName>
</protein>
<evidence type="ECO:0000313" key="1">
    <source>
        <dbReference type="EMBL" id="GKT30020.1"/>
    </source>
</evidence>
<keyword evidence="2" id="KW-1185">Reference proteome</keyword>
<dbReference type="EMBL" id="BQXS01008541">
    <property type="protein sequence ID" value="GKT30020.1"/>
    <property type="molecule type" value="Genomic_DNA"/>
</dbReference>
<proteinExistence type="predicted"/>
<organism evidence="1 2">
    <name type="scientific">Aduncisulcus paluster</name>
    <dbReference type="NCBI Taxonomy" id="2918883"/>
    <lineage>
        <taxon>Eukaryota</taxon>
        <taxon>Metamonada</taxon>
        <taxon>Carpediemonas-like organisms</taxon>
        <taxon>Aduncisulcus</taxon>
    </lineage>
</organism>